<dbReference type="EMBL" id="MLKD01000001">
    <property type="protein sequence ID" value="OQE32196.1"/>
    <property type="molecule type" value="Genomic_DNA"/>
</dbReference>
<dbReference type="PANTHER" id="PTHR21366">
    <property type="entry name" value="GLYOXALASE FAMILY PROTEIN"/>
    <property type="match status" value="1"/>
</dbReference>
<dbReference type="SUPFAM" id="SSF54593">
    <property type="entry name" value="Glyoxalase/Bleomycin resistance protein/Dihydroxybiphenyl dioxygenase"/>
    <property type="match status" value="1"/>
</dbReference>
<dbReference type="InterPro" id="IPR037523">
    <property type="entry name" value="VOC_core"/>
</dbReference>
<proteinExistence type="predicted"/>
<comment type="caution">
    <text evidence="2">The sequence shown here is derived from an EMBL/GenBank/DDBJ whole genome shotgun (WGS) entry which is preliminary data.</text>
</comment>
<dbReference type="PANTHER" id="PTHR21366:SF22">
    <property type="entry name" value="VOC DOMAIN-CONTAINING PROTEIN"/>
    <property type="match status" value="1"/>
</dbReference>
<dbReference type="PROSITE" id="PS51819">
    <property type="entry name" value="VOC"/>
    <property type="match status" value="1"/>
</dbReference>
<dbReference type="OrthoDB" id="16820at2759"/>
<evidence type="ECO:0000313" key="2">
    <source>
        <dbReference type="EMBL" id="OQE32196.1"/>
    </source>
</evidence>
<dbReference type="AlphaFoldDB" id="A0A1V6U107"/>
<gene>
    <name evidence="2" type="ORF">PENSTE_c001G06576</name>
</gene>
<accession>A0A1V6U107</accession>
<evidence type="ECO:0000313" key="3">
    <source>
        <dbReference type="Proteomes" id="UP000191285"/>
    </source>
</evidence>
<organism evidence="2 3">
    <name type="scientific">Penicillium steckii</name>
    <dbReference type="NCBI Taxonomy" id="303698"/>
    <lineage>
        <taxon>Eukaryota</taxon>
        <taxon>Fungi</taxon>
        <taxon>Dikarya</taxon>
        <taxon>Ascomycota</taxon>
        <taxon>Pezizomycotina</taxon>
        <taxon>Eurotiomycetes</taxon>
        <taxon>Eurotiomycetidae</taxon>
        <taxon>Eurotiales</taxon>
        <taxon>Aspergillaceae</taxon>
        <taxon>Penicillium</taxon>
    </lineage>
</organism>
<evidence type="ECO:0000259" key="1">
    <source>
        <dbReference type="PROSITE" id="PS51819"/>
    </source>
</evidence>
<name>A0A1V6U107_9EURO</name>
<protein>
    <recommendedName>
        <fullName evidence="1">VOC domain-containing protein</fullName>
    </recommendedName>
</protein>
<feature type="domain" description="VOC" evidence="1">
    <location>
        <begin position="12"/>
        <end position="161"/>
    </location>
</feature>
<dbReference type="Proteomes" id="UP000191285">
    <property type="component" value="Unassembled WGS sequence"/>
</dbReference>
<dbReference type="Pfam" id="PF00903">
    <property type="entry name" value="Glyoxalase"/>
    <property type="match status" value="1"/>
</dbReference>
<dbReference type="Gene3D" id="3.10.180.10">
    <property type="entry name" value="2,3-Dihydroxybiphenyl 1,2-Dioxygenase, domain 1"/>
    <property type="match status" value="1"/>
</dbReference>
<sequence length="177" mass="19512">MTGVDAESEVPPLSHILETCIYVRDLQHSTKFYQKTLGIAPFGKSPRSSGFALGTTTLLLFQLGATANDIEDQGGRIPGHGPSPSVISTLLSTNPQDVESETVRAKQHFCFAVPNVNDVVKWDEHLQNQGVRILGRTDWERGGKNVYFEDPDGHVGEIGSRGIWAHYDIEKREHDAS</sequence>
<dbReference type="InterPro" id="IPR029068">
    <property type="entry name" value="Glyas_Bleomycin-R_OHBP_Dase"/>
</dbReference>
<dbReference type="InterPro" id="IPR050383">
    <property type="entry name" value="GlyoxalaseI/FosfomycinResist"/>
</dbReference>
<reference evidence="3" key="1">
    <citation type="journal article" date="2017" name="Nat. Microbiol.">
        <title>Global analysis of biosynthetic gene clusters reveals vast potential of secondary metabolite production in Penicillium species.</title>
        <authorList>
            <person name="Nielsen J.C."/>
            <person name="Grijseels S."/>
            <person name="Prigent S."/>
            <person name="Ji B."/>
            <person name="Dainat J."/>
            <person name="Nielsen K.F."/>
            <person name="Frisvad J.C."/>
            <person name="Workman M."/>
            <person name="Nielsen J."/>
        </authorList>
    </citation>
    <scope>NUCLEOTIDE SEQUENCE [LARGE SCALE GENOMIC DNA]</scope>
    <source>
        <strain evidence="3">IBT 24891</strain>
    </source>
</reference>
<dbReference type="InterPro" id="IPR004360">
    <property type="entry name" value="Glyas_Fos-R_dOase_dom"/>
</dbReference>
<keyword evidence="3" id="KW-1185">Reference proteome</keyword>